<organism evidence="1 2">
    <name type="scientific">Methylocapsa palsarum</name>
    <dbReference type="NCBI Taxonomy" id="1612308"/>
    <lineage>
        <taxon>Bacteria</taxon>
        <taxon>Pseudomonadati</taxon>
        <taxon>Pseudomonadota</taxon>
        <taxon>Alphaproteobacteria</taxon>
        <taxon>Hyphomicrobiales</taxon>
        <taxon>Beijerinckiaceae</taxon>
        <taxon>Methylocapsa</taxon>
    </lineage>
</organism>
<protein>
    <submittedName>
        <fullName evidence="1">Uncharacterized protein</fullName>
    </submittedName>
</protein>
<dbReference type="STRING" id="1612308.SAMN05444581_1622"/>
<sequence>MASGKPGAVHYRDELSNLQYFFVKLPIEYLFHDDRINPRAIGGSLNGLIDEFS</sequence>
<evidence type="ECO:0000313" key="2">
    <source>
        <dbReference type="Proteomes" id="UP000198755"/>
    </source>
</evidence>
<name>A0A1I4DEX9_9HYPH</name>
<keyword evidence="2" id="KW-1185">Reference proteome</keyword>
<dbReference type="Proteomes" id="UP000198755">
    <property type="component" value="Unassembled WGS sequence"/>
</dbReference>
<dbReference type="EMBL" id="FOSN01000062">
    <property type="protein sequence ID" value="SFK92002.1"/>
    <property type="molecule type" value="Genomic_DNA"/>
</dbReference>
<proteinExistence type="predicted"/>
<dbReference type="RefSeq" id="WP_175492717.1">
    <property type="nucleotide sequence ID" value="NZ_FOSN01000062.1"/>
</dbReference>
<reference evidence="1 2" key="1">
    <citation type="submission" date="2016-10" db="EMBL/GenBank/DDBJ databases">
        <authorList>
            <person name="de Groot N.N."/>
        </authorList>
    </citation>
    <scope>NUCLEOTIDE SEQUENCE [LARGE SCALE GENOMIC DNA]</scope>
    <source>
        <strain evidence="1 2">NE2</strain>
    </source>
</reference>
<dbReference type="AlphaFoldDB" id="A0A1I4DEX9"/>
<evidence type="ECO:0000313" key="1">
    <source>
        <dbReference type="EMBL" id="SFK92002.1"/>
    </source>
</evidence>
<gene>
    <name evidence="1" type="ORF">SAMN05444581_1622</name>
</gene>
<accession>A0A1I4DEX9</accession>